<feature type="signal peptide" evidence="17">
    <location>
        <begin position="1"/>
        <end position="23"/>
    </location>
</feature>
<comment type="catalytic activity">
    <reaction evidence="12">
        <text>pyranose + acceptor = pyranos-3-ulose + reduced acceptor.</text>
        <dbReference type="EC" id="1.1.99.29"/>
    </reaction>
</comment>
<evidence type="ECO:0000256" key="14">
    <source>
        <dbReference type="ARBA" id="ARBA00034059"/>
    </source>
</evidence>
<proteinExistence type="inferred from homology"/>
<evidence type="ECO:0000313" key="21">
    <source>
        <dbReference type="Proteomes" id="UP000559027"/>
    </source>
</evidence>
<comment type="catalytic activity">
    <reaction evidence="13">
        <text>a pyranoside + acceptor = a pyranosid-3-ulose + reduced acceptor.</text>
        <dbReference type="EC" id="1.1.99.29"/>
    </reaction>
</comment>
<dbReference type="EC" id="1.1.99.29" evidence="5"/>
<dbReference type="OrthoDB" id="2976400at2759"/>
<evidence type="ECO:0000256" key="8">
    <source>
        <dbReference type="ARBA" id="ARBA00022827"/>
    </source>
</evidence>
<comment type="function">
    <text evidence="9">Catalyzes the single-oxidation or sequential double oxidation reaction of carbohydrates primarily at carbon-2 and/or carbon-3 with the concomitant reduction of the flavin. The enzyme exhibits a broad sugar substrate specificity, oxidizing different aldopyranoses to the corresponding C-1, C-2, C-3 or C-1,2, C-2,3 and C-3,4 (di)dehydro sugars with substrate-specific regioselectivity. Accepts only a narrow range of electron acceptors such as substituted benzoquinones and complexed metal ions and reacts extremely slowly with O(2) as acceptor. May play a role in the natural recycling of plant matter by oxidizing all major monosaccharides in lignocellulose and by reducing quinone compounds or reactive radical species generated during lignin depolymerization.</text>
</comment>
<evidence type="ECO:0000256" key="9">
    <source>
        <dbReference type="ARBA" id="ARBA00024699"/>
    </source>
</evidence>
<evidence type="ECO:0000256" key="12">
    <source>
        <dbReference type="ARBA" id="ARBA00034029"/>
    </source>
</evidence>
<dbReference type="InterPro" id="IPR000172">
    <property type="entry name" value="GMC_OxRdtase_N"/>
</dbReference>
<comment type="subcellular location">
    <subcellularLocation>
        <location evidence="2">Secreted</location>
    </subcellularLocation>
</comment>
<reference evidence="20 21" key="1">
    <citation type="journal article" date="2020" name="ISME J.">
        <title>Uncovering the hidden diversity of litter-decomposition mechanisms in mushroom-forming fungi.</title>
        <authorList>
            <person name="Floudas D."/>
            <person name="Bentzer J."/>
            <person name="Ahren D."/>
            <person name="Johansson T."/>
            <person name="Persson P."/>
            <person name="Tunlid A."/>
        </authorList>
    </citation>
    <scope>NUCLEOTIDE SEQUENCE [LARGE SCALE GENOMIC DNA]</scope>
    <source>
        <strain evidence="20 21">CBS 146.42</strain>
    </source>
</reference>
<organism evidence="20 21">
    <name type="scientific">Leucocoprinus leucothites</name>
    <dbReference type="NCBI Taxonomy" id="201217"/>
    <lineage>
        <taxon>Eukaryota</taxon>
        <taxon>Fungi</taxon>
        <taxon>Dikarya</taxon>
        <taxon>Basidiomycota</taxon>
        <taxon>Agaricomycotina</taxon>
        <taxon>Agaricomycetes</taxon>
        <taxon>Agaricomycetidae</taxon>
        <taxon>Agaricales</taxon>
        <taxon>Agaricineae</taxon>
        <taxon>Agaricaceae</taxon>
        <taxon>Leucocoprinus</taxon>
    </lineage>
</organism>
<keyword evidence="17" id="KW-0732">Signal</keyword>
<dbReference type="SUPFAM" id="SSF54373">
    <property type="entry name" value="FAD-linked reductases, C-terminal domain"/>
    <property type="match status" value="1"/>
</dbReference>
<comment type="catalytic activity">
    <reaction evidence="10">
        <text>pyranose + acceptor = pyranos-2-ulose + reduced acceptor.</text>
        <dbReference type="EC" id="1.1.99.29"/>
    </reaction>
</comment>
<accession>A0A8H5G8M0</accession>
<evidence type="ECO:0000256" key="5">
    <source>
        <dbReference type="ARBA" id="ARBA00013177"/>
    </source>
</evidence>
<name>A0A8H5G8M0_9AGAR</name>
<dbReference type="SUPFAM" id="SSF51905">
    <property type="entry name" value="FAD/NAD(P)-binding domain"/>
    <property type="match status" value="1"/>
</dbReference>
<evidence type="ECO:0000256" key="15">
    <source>
        <dbReference type="PIRSR" id="PIRSR000137-1"/>
    </source>
</evidence>
<comment type="catalytic activity">
    <reaction evidence="11">
        <text>pyranose + acceptor = pyranos-2,3-diulose + reduced acceptor.</text>
        <dbReference type="EC" id="1.1.99.29"/>
    </reaction>
</comment>
<dbReference type="InterPro" id="IPR007867">
    <property type="entry name" value="GMC_OxRtase_C"/>
</dbReference>
<evidence type="ECO:0000313" key="20">
    <source>
        <dbReference type="EMBL" id="KAF5360407.1"/>
    </source>
</evidence>
<feature type="active site" description="Proton donor" evidence="15">
    <location>
        <position position="498"/>
    </location>
</feature>
<sequence>MAIILKLQLLLCCIFLSLQVSRGRVVFQNVEDLPQDIQYDFIVAGGGTGGSLVATRLAENTNWKILVIEAGGSNEDAWQTRVPALWQSLWKSRVDWNYTTVPQPGLNNRAVDYPRGKVLGGCSSHNTMIYTRGAKSEWDRYAELGVKSWEREQSTNIRGIGRGVDSGPGNLSDAGHFDPAFHGTDGELSLSEEFPFNQDWNDGTPVGTAWNEFTIDVKGMRSSATTAFLSKAGDNVHVLLNTYVTRVVPAASNGTDFRVVEVGTKEGGELKQIVANKEVIVSGGIFGTPQILLYSGIGNGEELEAAGVQTLVDNPSVGKNLSDQVTVFVSFSTTIDDTVMERNRNRTSCKVIPLNHMSFIRLPDDAPPFSEEGFSDTTTGEDASHVEFSFFQIGAPDPDAGVMNSTLQVFVSNIHPVSRGSVTISTSNPFDYAAVDPGLLAEPVDMSILREAIRSLRRLLSAPVFQGSVFGSVVPPANVTSDEDLEGFVRNAANSWLHGVGSASMSPKGAEWGVVDPDFRVKGTTGLRVVDASVVPFAPTAHTQAQTYGFAELASLLIAKDYA</sequence>
<evidence type="ECO:0000259" key="18">
    <source>
        <dbReference type="Pfam" id="PF00732"/>
    </source>
</evidence>
<dbReference type="Gene3D" id="3.50.50.60">
    <property type="entry name" value="FAD/NAD(P)-binding domain"/>
    <property type="match status" value="1"/>
</dbReference>
<dbReference type="Pfam" id="PF00732">
    <property type="entry name" value="GMC_oxred_N"/>
    <property type="match status" value="2"/>
</dbReference>
<dbReference type="GO" id="GO:0033718">
    <property type="term" value="F:pyranose dehydrogenase (acceptor) activity"/>
    <property type="evidence" value="ECO:0007669"/>
    <property type="project" value="UniProtKB-EC"/>
</dbReference>
<keyword evidence="21" id="KW-1185">Reference proteome</keyword>
<feature type="domain" description="Glucose-methanol-choline oxidoreductase N-terminal" evidence="18">
    <location>
        <begin position="39"/>
        <end position="153"/>
    </location>
</feature>
<dbReference type="Gene3D" id="3.30.560.10">
    <property type="entry name" value="Glucose Oxidase, domain 3"/>
    <property type="match status" value="1"/>
</dbReference>
<keyword evidence="7" id="KW-0285">Flavoprotein</keyword>
<gene>
    <name evidence="20" type="ORF">D9756_004427</name>
</gene>
<keyword evidence="6" id="KW-0964">Secreted</keyword>
<dbReference type="PANTHER" id="PTHR11552:SF147">
    <property type="entry name" value="CHOLINE DEHYDROGENASE, MITOCHONDRIAL"/>
    <property type="match status" value="1"/>
</dbReference>
<comment type="similarity">
    <text evidence="3">Belongs to the GMC oxidoreductase family.</text>
</comment>
<dbReference type="InterPro" id="IPR012132">
    <property type="entry name" value="GMC_OxRdtase"/>
</dbReference>
<evidence type="ECO:0000256" key="16">
    <source>
        <dbReference type="PIRSR" id="PIRSR000137-2"/>
    </source>
</evidence>
<evidence type="ECO:0000256" key="17">
    <source>
        <dbReference type="SAM" id="SignalP"/>
    </source>
</evidence>
<protein>
    <recommendedName>
        <fullName evidence="5">pyranose dehydrogenase (acceptor)</fullName>
        <ecNumber evidence="5">1.1.99.29</ecNumber>
    </recommendedName>
</protein>
<evidence type="ECO:0000256" key="7">
    <source>
        <dbReference type="ARBA" id="ARBA00022630"/>
    </source>
</evidence>
<evidence type="ECO:0000259" key="19">
    <source>
        <dbReference type="Pfam" id="PF05199"/>
    </source>
</evidence>
<dbReference type="Proteomes" id="UP000559027">
    <property type="component" value="Unassembled WGS sequence"/>
</dbReference>
<feature type="domain" description="Glucose-methanol-choline oxidoreductase C-terminal" evidence="19">
    <location>
        <begin position="416"/>
        <end position="551"/>
    </location>
</feature>
<feature type="chain" id="PRO_5034334174" description="pyranose dehydrogenase (acceptor)" evidence="17">
    <location>
        <begin position="24"/>
        <end position="563"/>
    </location>
</feature>
<keyword evidence="8 16" id="KW-0274">FAD</keyword>
<dbReference type="PIRSF" id="PIRSF000137">
    <property type="entry name" value="Alcohol_oxidase"/>
    <property type="match status" value="1"/>
</dbReference>
<comment type="caution">
    <text evidence="20">The sequence shown here is derived from an EMBL/GenBank/DDBJ whole genome shotgun (WGS) entry which is preliminary data.</text>
</comment>
<evidence type="ECO:0000256" key="4">
    <source>
        <dbReference type="ARBA" id="ARBA00011245"/>
    </source>
</evidence>
<evidence type="ECO:0000256" key="11">
    <source>
        <dbReference type="ARBA" id="ARBA00034010"/>
    </source>
</evidence>
<feature type="active site" description="Proton acceptor" evidence="15">
    <location>
        <position position="542"/>
    </location>
</feature>
<dbReference type="EMBL" id="JAACJO010000003">
    <property type="protein sequence ID" value="KAF5360407.1"/>
    <property type="molecule type" value="Genomic_DNA"/>
</dbReference>
<dbReference type="InterPro" id="IPR036188">
    <property type="entry name" value="FAD/NAD-bd_sf"/>
</dbReference>
<dbReference type="Pfam" id="PF05199">
    <property type="entry name" value="GMC_oxred_C"/>
    <property type="match status" value="1"/>
</dbReference>
<evidence type="ECO:0000256" key="10">
    <source>
        <dbReference type="ARBA" id="ARBA00033986"/>
    </source>
</evidence>
<dbReference type="AlphaFoldDB" id="A0A8H5G8M0"/>
<dbReference type="GO" id="GO:0050660">
    <property type="term" value="F:flavin adenine dinucleotide binding"/>
    <property type="evidence" value="ECO:0007669"/>
    <property type="project" value="InterPro"/>
</dbReference>
<feature type="binding site" evidence="16">
    <location>
        <position position="244"/>
    </location>
    <ligand>
        <name>FAD</name>
        <dbReference type="ChEBI" id="CHEBI:57692"/>
    </ligand>
</feature>
<evidence type="ECO:0000256" key="3">
    <source>
        <dbReference type="ARBA" id="ARBA00010790"/>
    </source>
</evidence>
<feature type="binding site" evidence="16">
    <location>
        <position position="118"/>
    </location>
    <ligand>
        <name>FAD</name>
        <dbReference type="ChEBI" id="CHEBI:57692"/>
    </ligand>
</feature>
<evidence type="ECO:0000256" key="6">
    <source>
        <dbReference type="ARBA" id="ARBA00022525"/>
    </source>
</evidence>
<feature type="domain" description="Glucose-methanol-choline oxidoreductase N-terminal" evidence="18">
    <location>
        <begin position="196"/>
        <end position="325"/>
    </location>
</feature>
<comment type="cofactor">
    <cofactor evidence="1 16">
        <name>FAD</name>
        <dbReference type="ChEBI" id="CHEBI:57692"/>
    </cofactor>
</comment>
<dbReference type="PANTHER" id="PTHR11552">
    <property type="entry name" value="GLUCOSE-METHANOL-CHOLINE GMC OXIDOREDUCTASE"/>
    <property type="match status" value="1"/>
</dbReference>
<comment type="catalytic activity">
    <reaction evidence="14">
        <text>a pyranoside + acceptor = a pyranosid-3,4-diulose + reduced acceptor.</text>
        <dbReference type="EC" id="1.1.99.29"/>
    </reaction>
</comment>
<evidence type="ECO:0000256" key="2">
    <source>
        <dbReference type="ARBA" id="ARBA00004613"/>
    </source>
</evidence>
<dbReference type="GO" id="GO:0005576">
    <property type="term" value="C:extracellular region"/>
    <property type="evidence" value="ECO:0007669"/>
    <property type="project" value="UniProtKB-SubCell"/>
</dbReference>
<comment type="subunit">
    <text evidence="4">Monomer.</text>
</comment>
<evidence type="ECO:0000256" key="1">
    <source>
        <dbReference type="ARBA" id="ARBA00001974"/>
    </source>
</evidence>
<evidence type="ECO:0000256" key="13">
    <source>
        <dbReference type="ARBA" id="ARBA00034050"/>
    </source>
</evidence>